<feature type="coiled-coil region" evidence="2">
    <location>
        <begin position="328"/>
        <end position="386"/>
    </location>
</feature>
<dbReference type="PANTHER" id="PTHR30203">
    <property type="entry name" value="OUTER MEMBRANE CATION EFFLUX PROTEIN"/>
    <property type="match status" value="1"/>
</dbReference>
<evidence type="ECO:0000256" key="1">
    <source>
        <dbReference type="ARBA" id="ARBA00007613"/>
    </source>
</evidence>
<keyword evidence="4" id="KW-1185">Reference proteome</keyword>
<dbReference type="InterPro" id="IPR010131">
    <property type="entry name" value="MdtP/NodT-like"/>
</dbReference>
<evidence type="ECO:0000313" key="3">
    <source>
        <dbReference type="EMBL" id="SDM73276.1"/>
    </source>
</evidence>
<proteinExistence type="inferred from homology"/>
<dbReference type="PANTHER" id="PTHR30203:SF24">
    <property type="entry name" value="BLR4935 PROTEIN"/>
    <property type="match status" value="1"/>
</dbReference>
<dbReference type="SUPFAM" id="SSF56954">
    <property type="entry name" value="Outer membrane efflux proteins (OEP)"/>
    <property type="match status" value="1"/>
</dbReference>
<organism evidence="3 4">
    <name type="scientific">Catalinimonas alkaloidigena</name>
    <dbReference type="NCBI Taxonomy" id="1075417"/>
    <lineage>
        <taxon>Bacteria</taxon>
        <taxon>Pseudomonadati</taxon>
        <taxon>Bacteroidota</taxon>
        <taxon>Cytophagia</taxon>
        <taxon>Cytophagales</taxon>
        <taxon>Catalimonadaceae</taxon>
        <taxon>Catalinimonas</taxon>
    </lineage>
</organism>
<dbReference type="InterPro" id="IPR003423">
    <property type="entry name" value="OMP_efflux"/>
</dbReference>
<comment type="similarity">
    <text evidence="1">Belongs to the outer membrane factor (OMF) (TC 1.B.17) family.</text>
</comment>
<dbReference type="RefSeq" id="WP_176956253.1">
    <property type="nucleotide sequence ID" value="NZ_FNFO01000022.1"/>
</dbReference>
<keyword evidence="2" id="KW-0175">Coiled coil</keyword>
<evidence type="ECO:0000256" key="2">
    <source>
        <dbReference type="SAM" id="Coils"/>
    </source>
</evidence>
<dbReference type="EMBL" id="FNFO01000022">
    <property type="protein sequence ID" value="SDM73276.1"/>
    <property type="molecule type" value="Genomic_DNA"/>
</dbReference>
<gene>
    <name evidence="3" type="ORF">SAMN05421823_1225</name>
</gene>
<sequence>MLTFVVRAQEGLEAYLQMAAEKNPELLARYADYEAALQQVPQVSSLPDPQWSFGYFPMPIQTRNGRQLARTGLQQMFPWFGTLAAREDAASQRAVADFQVFIDVRNALFRSVKVAYYDLYELERSIAFSEENLLYLASLERLARTQFAAGTGALVDVLRAQVQQEEALTQLAILREKRRPLKAVFNSLLNRPLQDSVQIEDVSTLTDTLLWTEATGLDSLDNPKLRALDAQQEAARADEQVAIKEGFPSMGIGVDYVVMGAYPPSVEVPAGNGMDMVMPMVSMTLPLNRKKYRASQQQAQARQAALARRRESTVNELRTQWEQAQFTLVQARRQAALYQRLTQKVQQEITLLRTTYSAAGSDFEEILRAQQQLLDYQLKLVSAQRARWVSQADLDYIVGQPDVPLTESTD</sequence>
<protein>
    <submittedName>
        <fullName evidence="3">Outer membrane protein TolC</fullName>
    </submittedName>
</protein>
<evidence type="ECO:0000313" key="4">
    <source>
        <dbReference type="Proteomes" id="UP000198510"/>
    </source>
</evidence>
<name>A0A1G9VME0_9BACT</name>
<dbReference type="Gene3D" id="1.20.1600.10">
    <property type="entry name" value="Outer membrane efflux proteins (OEP)"/>
    <property type="match status" value="1"/>
</dbReference>
<dbReference type="STRING" id="1075417.SAMN05421823_1225"/>
<reference evidence="3 4" key="1">
    <citation type="submission" date="2016-10" db="EMBL/GenBank/DDBJ databases">
        <authorList>
            <person name="de Groot N.N."/>
        </authorList>
    </citation>
    <scope>NUCLEOTIDE SEQUENCE [LARGE SCALE GENOMIC DNA]</scope>
    <source>
        <strain evidence="3 4">DSM 25186</strain>
    </source>
</reference>
<dbReference type="Pfam" id="PF02321">
    <property type="entry name" value="OEP"/>
    <property type="match status" value="2"/>
</dbReference>
<accession>A0A1G9VME0</accession>
<dbReference type="AlphaFoldDB" id="A0A1G9VME0"/>
<dbReference type="Proteomes" id="UP000198510">
    <property type="component" value="Unassembled WGS sequence"/>
</dbReference>
<dbReference type="GO" id="GO:0015562">
    <property type="term" value="F:efflux transmembrane transporter activity"/>
    <property type="evidence" value="ECO:0007669"/>
    <property type="project" value="InterPro"/>
</dbReference>